<dbReference type="InterPro" id="IPR022559">
    <property type="entry name" value="SUP-1-like"/>
</dbReference>
<keyword evidence="1" id="KW-0812">Transmembrane</keyword>
<dbReference type="EMBL" id="BTSX01000002">
    <property type="protein sequence ID" value="GMS83327.1"/>
    <property type="molecule type" value="Genomic_DNA"/>
</dbReference>
<dbReference type="PANTHER" id="PTHR34149">
    <property type="entry name" value="PROTEIN CBG11905-RELATED"/>
    <property type="match status" value="1"/>
</dbReference>
<dbReference type="AlphaFoldDB" id="A0AAV5SL51"/>
<feature type="signal peptide" evidence="2">
    <location>
        <begin position="1"/>
        <end position="18"/>
    </location>
</feature>
<dbReference type="PANTHER" id="PTHR34149:SF9">
    <property type="entry name" value="PROTEIN CBG09996"/>
    <property type="match status" value="1"/>
</dbReference>
<accession>A0AAV5SL51</accession>
<gene>
    <name evidence="3" type="ORF">PENTCL1PPCAC_5502</name>
</gene>
<evidence type="ECO:0000256" key="1">
    <source>
        <dbReference type="SAM" id="Phobius"/>
    </source>
</evidence>
<evidence type="ECO:0000313" key="3">
    <source>
        <dbReference type="EMBL" id="GMS83327.1"/>
    </source>
</evidence>
<dbReference type="Pfam" id="PF10853">
    <property type="entry name" value="DUF2650"/>
    <property type="match status" value="1"/>
</dbReference>
<keyword evidence="1" id="KW-1133">Transmembrane helix</keyword>
<name>A0AAV5SL51_9BILA</name>
<reference evidence="3" key="1">
    <citation type="submission" date="2023-10" db="EMBL/GenBank/DDBJ databases">
        <title>Genome assembly of Pristionchus species.</title>
        <authorList>
            <person name="Yoshida K."/>
            <person name="Sommer R.J."/>
        </authorList>
    </citation>
    <scope>NUCLEOTIDE SEQUENCE</scope>
    <source>
        <strain evidence="3">RS0144</strain>
    </source>
</reference>
<evidence type="ECO:0000256" key="2">
    <source>
        <dbReference type="SAM" id="SignalP"/>
    </source>
</evidence>
<organism evidence="3 4">
    <name type="scientific">Pristionchus entomophagus</name>
    <dbReference type="NCBI Taxonomy" id="358040"/>
    <lineage>
        <taxon>Eukaryota</taxon>
        <taxon>Metazoa</taxon>
        <taxon>Ecdysozoa</taxon>
        <taxon>Nematoda</taxon>
        <taxon>Chromadorea</taxon>
        <taxon>Rhabditida</taxon>
        <taxon>Rhabditina</taxon>
        <taxon>Diplogasteromorpha</taxon>
        <taxon>Diplogasteroidea</taxon>
        <taxon>Neodiplogasteridae</taxon>
        <taxon>Pristionchus</taxon>
    </lineage>
</organism>
<evidence type="ECO:0008006" key="5">
    <source>
        <dbReference type="Google" id="ProtNLM"/>
    </source>
</evidence>
<keyword evidence="1" id="KW-0472">Membrane</keyword>
<feature type="transmembrane region" description="Helical" evidence="1">
    <location>
        <begin position="85"/>
        <end position="109"/>
    </location>
</feature>
<evidence type="ECO:0000313" key="4">
    <source>
        <dbReference type="Proteomes" id="UP001432027"/>
    </source>
</evidence>
<keyword evidence="4" id="KW-1185">Reference proteome</keyword>
<sequence>LHSTEMLALLCFLPLIYSLELETTTFQSYSGSTLVPLDGQVDLNGTLHCPNIGNAISTKTQETAAYYYECCGVGSMYTCIKFKTWFIITFSIALLIAILLLIAICVRYFREDKDDV</sequence>
<proteinExistence type="predicted"/>
<protein>
    <recommendedName>
        <fullName evidence="5">Tetraspannin</fullName>
    </recommendedName>
</protein>
<comment type="caution">
    <text evidence="3">The sequence shown here is derived from an EMBL/GenBank/DDBJ whole genome shotgun (WGS) entry which is preliminary data.</text>
</comment>
<keyword evidence="2" id="KW-0732">Signal</keyword>
<feature type="non-terminal residue" evidence="3">
    <location>
        <position position="1"/>
    </location>
</feature>
<feature type="chain" id="PRO_5043887708" description="Tetraspannin" evidence="2">
    <location>
        <begin position="19"/>
        <end position="116"/>
    </location>
</feature>
<dbReference type="Proteomes" id="UP001432027">
    <property type="component" value="Unassembled WGS sequence"/>
</dbReference>